<feature type="region of interest" description="Disordered" evidence="1">
    <location>
        <begin position="34"/>
        <end position="62"/>
    </location>
</feature>
<gene>
    <name evidence="2" type="ORF">OXD698_LOCUS54507</name>
</gene>
<feature type="non-terminal residue" evidence="2">
    <location>
        <position position="1"/>
    </location>
</feature>
<protein>
    <submittedName>
        <fullName evidence="2">Uncharacterized protein</fullName>
    </submittedName>
</protein>
<feature type="non-terminal residue" evidence="2">
    <location>
        <position position="62"/>
    </location>
</feature>
<organism evidence="2 3">
    <name type="scientific">Adineta steineri</name>
    <dbReference type="NCBI Taxonomy" id="433720"/>
    <lineage>
        <taxon>Eukaryota</taxon>
        <taxon>Metazoa</taxon>
        <taxon>Spiralia</taxon>
        <taxon>Gnathifera</taxon>
        <taxon>Rotifera</taxon>
        <taxon>Eurotatoria</taxon>
        <taxon>Bdelloidea</taxon>
        <taxon>Adinetida</taxon>
        <taxon>Adinetidae</taxon>
        <taxon>Adineta</taxon>
    </lineage>
</organism>
<evidence type="ECO:0000313" key="3">
    <source>
        <dbReference type="Proteomes" id="UP000663844"/>
    </source>
</evidence>
<dbReference type="AlphaFoldDB" id="A0A820SG74"/>
<comment type="caution">
    <text evidence="2">The sequence shown here is derived from an EMBL/GenBank/DDBJ whole genome shotgun (WGS) entry which is preliminary data.</text>
</comment>
<dbReference type="Proteomes" id="UP000663844">
    <property type="component" value="Unassembled WGS sequence"/>
</dbReference>
<evidence type="ECO:0000256" key="1">
    <source>
        <dbReference type="SAM" id="MobiDB-lite"/>
    </source>
</evidence>
<sequence>DDDDDDDDDEDYNVLPSELPKQCLIKNGLRSNYYKTRANDKSKPISNKSFPERRRLRRQSSG</sequence>
<evidence type="ECO:0000313" key="2">
    <source>
        <dbReference type="EMBL" id="CAF4452938.1"/>
    </source>
</evidence>
<name>A0A820SG74_9BILA</name>
<reference evidence="2" key="1">
    <citation type="submission" date="2021-02" db="EMBL/GenBank/DDBJ databases">
        <authorList>
            <person name="Nowell W R."/>
        </authorList>
    </citation>
    <scope>NUCLEOTIDE SEQUENCE</scope>
</reference>
<accession>A0A820SG74</accession>
<proteinExistence type="predicted"/>
<dbReference type="EMBL" id="CAJOAZ010033195">
    <property type="protein sequence ID" value="CAF4452938.1"/>
    <property type="molecule type" value="Genomic_DNA"/>
</dbReference>